<dbReference type="Pfam" id="PF00676">
    <property type="entry name" value="E1_dh"/>
    <property type="match status" value="1"/>
</dbReference>
<dbReference type="GO" id="GO:0030976">
    <property type="term" value="F:thiamine pyrophosphate binding"/>
    <property type="evidence" value="ECO:0007669"/>
    <property type="project" value="InterPro"/>
</dbReference>
<dbReference type="InterPro" id="IPR029061">
    <property type="entry name" value="THDP-binding"/>
</dbReference>
<evidence type="ECO:0000256" key="3">
    <source>
        <dbReference type="ARBA" id="ARBA00006936"/>
    </source>
</evidence>
<name>A0A1Y3NTV4_9PSED</name>
<keyword evidence="7" id="KW-0560">Oxidoreductase</keyword>
<dbReference type="InterPro" id="IPR001017">
    <property type="entry name" value="DH_E1"/>
</dbReference>
<dbReference type="SUPFAM" id="SSF52518">
    <property type="entry name" value="Thiamin diphosphate-binding fold (THDP-binding)"/>
    <property type="match status" value="2"/>
</dbReference>
<dbReference type="FunFam" id="1.10.287.1150:FF:000004">
    <property type="entry name" value="2-oxoglutarate dehydrogenase E1 component"/>
    <property type="match status" value="1"/>
</dbReference>
<dbReference type="SMART" id="SM00861">
    <property type="entry name" value="Transket_pyr"/>
    <property type="match status" value="1"/>
</dbReference>
<keyword evidence="8" id="KW-0786">Thiamine pyrophosphate</keyword>
<dbReference type="Gene3D" id="3.40.50.12470">
    <property type="match status" value="1"/>
</dbReference>
<dbReference type="PANTHER" id="PTHR23152:SF4">
    <property type="entry name" value="2-OXOADIPATE DEHYDROGENASE COMPLEX COMPONENT E1"/>
    <property type="match status" value="1"/>
</dbReference>
<comment type="catalytic activity">
    <reaction evidence="11">
        <text>N(6)-[(R)-lipoyl]-L-lysyl-[protein] + 2-oxoglutarate + H(+) = N(6)-[(R)-S(8)-succinyldihydrolipoyl]-L-lysyl-[protein] + CO2</text>
        <dbReference type="Rhea" id="RHEA:12188"/>
        <dbReference type="Rhea" id="RHEA-COMP:10474"/>
        <dbReference type="Rhea" id="RHEA-COMP:20092"/>
        <dbReference type="ChEBI" id="CHEBI:15378"/>
        <dbReference type="ChEBI" id="CHEBI:16526"/>
        <dbReference type="ChEBI" id="CHEBI:16810"/>
        <dbReference type="ChEBI" id="CHEBI:83099"/>
        <dbReference type="ChEBI" id="CHEBI:83120"/>
        <dbReference type="EC" id="1.2.4.2"/>
    </reaction>
</comment>
<evidence type="ECO:0000256" key="9">
    <source>
        <dbReference type="ARBA" id="ARBA00023152"/>
    </source>
</evidence>
<dbReference type="Pfam" id="PF16078">
    <property type="entry name" value="2-oxogl_dehyd_N"/>
    <property type="match status" value="1"/>
</dbReference>
<evidence type="ECO:0000259" key="12">
    <source>
        <dbReference type="SMART" id="SM00861"/>
    </source>
</evidence>
<protein>
    <recommendedName>
        <fullName evidence="6">2-oxoglutarate dehydrogenase E1 component</fullName>
        <ecNumber evidence="5">1.2.4.2</ecNumber>
    </recommendedName>
    <alternativeName>
        <fullName evidence="10">Alpha-ketoglutarate dehydrogenase</fullName>
    </alternativeName>
</protein>
<dbReference type="GO" id="GO:0005829">
    <property type="term" value="C:cytosol"/>
    <property type="evidence" value="ECO:0007669"/>
    <property type="project" value="TreeGrafter"/>
</dbReference>
<dbReference type="InterPro" id="IPR042179">
    <property type="entry name" value="KGD_C_sf"/>
</dbReference>
<dbReference type="GO" id="GO:0006096">
    <property type="term" value="P:glycolytic process"/>
    <property type="evidence" value="ECO:0007669"/>
    <property type="project" value="UniProtKB-KW"/>
</dbReference>
<comment type="similarity">
    <text evidence="3">Belongs to the alpha-ketoglutarate dehydrogenase family.</text>
</comment>
<evidence type="ECO:0000256" key="10">
    <source>
        <dbReference type="ARBA" id="ARBA00030680"/>
    </source>
</evidence>
<organism evidence="13 14">
    <name type="scientific">Pseudomonas caspiana</name>
    <dbReference type="NCBI Taxonomy" id="1451454"/>
    <lineage>
        <taxon>Bacteria</taxon>
        <taxon>Pseudomonadati</taxon>
        <taxon>Pseudomonadota</taxon>
        <taxon>Gammaproteobacteria</taxon>
        <taxon>Pseudomonadales</taxon>
        <taxon>Pseudomonadaceae</taxon>
        <taxon>Pseudomonas</taxon>
    </lineage>
</organism>
<dbReference type="GO" id="GO:0045252">
    <property type="term" value="C:oxoglutarate dehydrogenase complex"/>
    <property type="evidence" value="ECO:0007669"/>
    <property type="project" value="TreeGrafter"/>
</dbReference>
<evidence type="ECO:0000256" key="4">
    <source>
        <dbReference type="ARBA" id="ARBA00011301"/>
    </source>
</evidence>
<evidence type="ECO:0000256" key="8">
    <source>
        <dbReference type="ARBA" id="ARBA00023052"/>
    </source>
</evidence>
<dbReference type="GO" id="GO:0004591">
    <property type="term" value="F:oxoglutarate dehydrogenase (succinyl-transferring) activity"/>
    <property type="evidence" value="ECO:0007669"/>
    <property type="project" value="UniProtKB-EC"/>
</dbReference>
<gene>
    <name evidence="13" type="ORF">AUC60_25450</name>
</gene>
<dbReference type="Proteomes" id="UP000195440">
    <property type="component" value="Unassembled WGS sequence"/>
</dbReference>
<dbReference type="InterPro" id="IPR031717">
    <property type="entry name" value="ODO-1/KGD_C"/>
</dbReference>
<keyword evidence="14" id="KW-1185">Reference proteome</keyword>
<evidence type="ECO:0000256" key="11">
    <source>
        <dbReference type="ARBA" id="ARBA00051911"/>
    </source>
</evidence>
<dbReference type="EMBL" id="LOHF01000035">
    <property type="protein sequence ID" value="OUM71058.1"/>
    <property type="molecule type" value="Genomic_DNA"/>
</dbReference>
<dbReference type="Gene3D" id="1.10.287.1150">
    <property type="entry name" value="TPP helical domain"/>
    <property type="match status" value="1"/>
</dbReference>
<comment type="function">
    <text evidence="2">E1 component of the 2-oxoglutarate dehydrogenase (OGDH) complex which catalyzes the decarboxylation of 2-oxoglutarate, the first step in the conversion of 2-oxoglutarate to succinyl-CoA and CO(2).</text>
</comment>
<evidence type="ECO:0000313" key="13">
    <source>
        <dbReference type="EMBL" id="OUM71058.1"/>
    </source>
</evidence>
<dbReference type="InterPro" id="IPR011603">
    <property type="entry name" value="2oxoglutarate_DH_E1"/>
</dbReference>
<dbReference type="EC" id="1.2.4.2" evidence="5"/>
<dbReference type="NCBIfam" id="TIGR00239">
    <property type="entry name" value="2oxo_dh_E1"/>
    <property type="match status" value="1"/>
</dbReference>
<dbReference type="CDD" id="cd02016">
    <property type="entry name" value="TPP_E1_OGDC_like"/>
    <property type="match status" value="1"/>
</dbReference>
<dbReference type="Gene3D" id="3.40.50.970">
    <property type="match status" value="1"/>
</dbReference>
<proteinExistence type="inferred from homology"/>
<evidence type="ECO:0000256" key="6">
    <source>
        <dbReference type="ARBA" id="ARBA00013321"/>
    </source>
</evidence>
<evidence type="ECO:0000313" key="14">
    <source>
        <dbReference type="Proteomes" id="UP000195440"/>
    </source>
</evidence>
<dbReference type="NCBIfam" id="NF006914">
    <property type="entry name" value="PRK09404.1"/>
    <property type="match status" value="1"/>
</dbReference>
<dbReference type="FunFam" id="3.40.50.970:FF:000014">
    <property type="entry name" value="2-oxoglutarate dehydrogenase E1 component"/>
    <property type="match status" value="1"/>
</dbReference>
<evidence type="ECO:0000256" key="2">
    <source>
        <dbReference type="ARBA" id="ARBA00003906"/>
    </source>
</evidence>
<dbReference type="InterPro" id="IPR005475">
    <property type="entry name" value="Transketolase-like_Pyr-bd"/>
</dbReference>
<dbReference type="PIRSF" id="PIRSF000157">
    <property type="entry name" value="Oxoglu_dh_E1"/>
    <property type="match status" value="1"/>
</dbReference>
<accession>A0A1Y3NTV4</accession>
<dbReference type="OrthoDB" id="9759785at2"/>
<dbReference type="AlphaFoldDB" id="A0A1Y3NTV4"/>
<evidence type="ECO:0000256" key="5">
    <source>
        <dbReference type="ARBA" id="ARBA00012280"/>
    </source>
</evidence>
<dbReference type="GO" id="GO:0006099">
    <property type="term" value="P:tricarboxylic acid cycle"/>
    <property type="evidence" value="ECO:0007669"/>
    <property type="project" value="TreeGrafter"/>
</dbReference>
<dbReference type="Pfam" id="PF02779">
    <property type="entry name" value="Transket_pyr"/>
    <property type="match status" value="1"/>
</dbReference>
<feature type="domain" description="Transketolase-like pyrimidine-binding" evidence="12">
    <location>
        <begin position="599"/>
        <end position="792"/>
    </location>
</feature>
<dbReference type="NCBIfam" id="NF008907">
    <property type="entry name" value="PRK12270.1"/>
    <property type="match status" value="1"/>
</dbReference>
<dbReference type="InterPro" id="IPR032106">
    <property type="entry name" value="2-oxogl_dehyd_N"/>
</dbReference>
<sequence>MQESVMQRMWNSAHLSGGNAAYVEELYELYLHDPNAVPEEWRTYFQKLPADGNSATDVSHSTIRDHFVLLAKNQRRAQPVSAGSVSSEHEKKQVEVLRLIQAYRMRGHQAAQLDPLGLWQRTAPADLSINHYGLTNADLDTTFRAGDLFIGKEEASLREIQDALHKTYCRTIGAEFTHIVDSEQRNWFMQRLESVRGRPAFSAEIQSHLLERVTAAEGLEKYLGTKYPGTKRFGLEGGESLIPMLDELIQRSGSYGTKEIVIGMAHRGRLNVLVNTFGKNPRELFDEFEGKKKVELGSGDVKYHQGFSSNVMTPGGEVHLAMAFNPSHLEIVSPVVEGSVRARQDRRNDPNGDKVLPISLHGDAAFAGQGVVMETFQMSQTRGFKTGGTIHIVINNQVGFTISNPLDSRSTEYATDVAKMIQAPILHVNGDDPEAVVFVTQLAIDYRMQFKRDVVIDLVCYRRRGHNEADEPSGTQPLMYQQITKQRTTRELYAESLIKAGVLDDARVQAKIDDYRNALDNGLHVVKSLVKEPNKELFVDWRPYLGHAWTARHDTRFDLKTLQELSAKLMELPEGFVVQRQVQKIYEDRQKMQAGGLPINWGYAETMAYATLAFEGHPIRMTGQDIGRGTFSHRHAVLHNQKDAGTYIPLQNLYAGQPRFDLYDSFLSEEAVLAFEYGYSTTQPDALVIWEAQFGDFANGAQVVIDQFITSGEHKWGRLCGLTMLLPHGYEGQGPEHSSARLERYLQGCAEHNIQVCVPTTPAQIYHLLRRQVIRPLRKPLIVLTPKSLLRHKLAVSTLEDLAEGSFQTVIPEIDTLDAAKVTRLVLCGGKVYYDLLEKRRAEGREDIAIVRIEQLYPFPEDDLMEAIAPYTNLQKVVWCQEEPMNQGAWYSSQHHLRRSVGNHNRNLVLEYAGRDASAAPACGYASMHAEQQEKLLQDAFTV</sequence>
<reference evidence="13 14" key="1">
    <citation type="journal article" date="2017" name="Syst. Appl. Microbiol.">
        <title>Pseudomonas caspiana sp. nov., a citrus pathogen in the Pseudomonas syringae phylogenetic group.</title>
        <authorList>
            <person name="Busquets A."/>
            <person name="Gomila M."/>
            <person name="Beiki F."/>
            <person name="Mulet M."/>
            <person name="Rahimian H."/>
            <person name="Garcia-Valdes E."/>
            <person name="Lalucat J."/>
        </authorList>
    </citation>
    <scope>NUCLEOTIDE SEQUENCE [LARGE SCALE GENOMIC DNA]</scope>
    <source>
        <strain evidence="13 14">FBF102</strain>
    </source>
</reference>
<comment type="cofactor">
    <cofactor evidence="1">
        <name>thiamine diphosphate</name>
        <dbReference type="ChEBI" id="CHEBI:58937"/>
    </cofactor>
</comment>
<dbReference type="Gene3D" id="3.40.50.11610">
    <property type="entry name" value="Multifunctional 2-oxoglutarate metabolism enzyme, C-terminal domain"/>
    <property type="match status" value="1"/>
</dbReference>
<evidence type="ECO:0000256" key="1">
    <source>
        <dbReference type="ARBA" id="ARBA00001964"/>
    </source>
</evidence>
<keyword evidence="9" id="KW-0324">Glycolysis</keyword>
<dbReference type="FunFam" id="3.40.50.12470:FF:000009">
    <property type="entry name" value="2-oxoglutarate dehydrogenase E1 component"/>
    <property type="match status" value="1"/>
</dbReference>
<comment type="subunit">
    <text evidence="4">Homodimer. Part of the 2-oxoglutarate dehydrogenase (OGDH) complex composed of E1 (2-oxoglutarate dehydrogenase), E2 (dihydrolipoamide succinyltransferase) and E3 (dihydrolipoamide dehydrogenase); the complex contains multiple copies of the three enzymatic components (E1, E2 and E3).</text>
</comment>
<evidence type="ECO:0000256" key="7">
    <source>
        <dbReference type="ARBA" id="ARBA00023002"/>
    </source>
</evidence>
<dbReference type="RefSeq" id="WP_087274177.1">
    <property type="nucleotide sequence ID" value="NZ_CP167995.1"/>
</dbReference>
<dbReference type="Pfam" id="PF16870">
    <property type="entry name" value="OxoGdeHyase_C"/>
    <property type="match status" value="1"/>
</dbReference>
<dbReference type="PANTHER" id="PTHR23152">
    <property type="entry name" value="2-OXOGLUTARATE DEHYDROGENASE"/>
    <property type="match status" value="1"/>
</dbReference>
<comment type="caution">
    <text evidence="13">The sequence shown here is derived from an EMBL/GenBank/DDBJ whole genome shotgun (WGS) entry which is preliminary data.</text>
</comment>